<evidence type="ECO:0000313" key="2">
    <source>
        <dbReference type="Proteomes" id="UP000005025"/>
    </source>
</evidence>
<gene>
    <name evidence="1" type="ORF">HMPREF9104_00224</name>
</gene>
<dbReference type="HOGENOM" id="CLU_3291523_0_0_9"/>
<reference evidence="1 2" key="1">
    <citation type="submission" date="2011-09" db="EMBL/GenBank/DDBJ databases">
        <authorList>
            <person name="Weinstock G."/>
            <person name="Sodergren E."/>
            <person name="Clifton S."/>
            <person name="Fulton L."/>
            <person name="Fulton B."/>
            <person name="Courtney L."/>
            <person name="Fronick C."/>
            <person name="Harrison M."/>
            <person name="Strong C."/>
            <person name="Farmer C."/>
            <person name="Delahaunty K."/>
            <person name="Markovic C."/>
            <person name="Hall O."/>
            <person name="Minx P."/>
            <person name="Tomlinson C."/>
            <person name="Mitreva M."/>
            <person name="Hou S."/>
            <person name="Chen J."/>
            <person name="Wollam A."/>
            <person name="Pepin K.H."/>
            <person name="Johnson M."/>
            <person name="Bhonagiri V."/>
            <person name="Zhang X."/>
            <person name="Suruliraj S."/>
            <person name="Warren W."/>
            <person name="Chinwalla A."/>
            <person name="Mardis E.R."/>
            <person name="Wilson R.K."/>
        </authorList>
    </citation>
    <scope>NUCLEOTIDE SEQUENCE [LARGE SCALE GENOMIC DNA]</scope>
    <source>
        <strain evidence="1 2">F0435</strain>
    </source>
</reference>
<organism evidence="1 2">
    <name type="scientific">Lentilactobacillus kisonensis F0435</name>
    <dbReference type="NCBI Taxonomy" id="797516"/>
    <lineage>
        <taxon>Bacteria</taxon>
        <taxon>Bacillati</taxon>
        <taxon>Bacillota</taxon>
        <taxon>Bacilli</taxon>
        <taxon>Lactobacillales</taxon>
        <taxon>Lactobacillaceae</taxon>
        <taxon>Lentilactobacillus</taxon>
    </lineage>
</organism>
<comment type="caution">
    <text evidence="1">The sequence shown here is derived from an EMBL/GenBank/DDBJ whole genome shotgun (WGS) entry which is preliminary data.</text>
</comment>
<protein>
    <submittedName>
        <fullName evidence="1">Uncharacterized protein</fullName>
    </submittedName>
</protein>
<sequence length="40" mass="4762">MRIYFAQQISGPGAVRKTLEDTLSKYAQMFNEYTSKRRLY</sequence>
<dbReference type="STRING" id="797516.HMPREF9104_00224"/>
<dbReference type="AlphaFoldDB" id="H1LCB1"/>
<dbReference type="EMBL" id="AGRJ01000024">
    <property type="protein sequence ID" value="EHO54136.1"/>
    <property type="molecule type" value="Genomic_DNA"/>
</dbReference>
<proteinExistence type="predicted"/>
<evidence type="ECO:0000313" key="1">
    <source>
        <dbReference type="EMBL" id="EHO54136.1"/>
    </source>
</evidence>
<name>H1LCB1_9LACO</name>
<dbReference type="Proteomes" id="UP000005025">
    <property type="component" value="Unassembled WGS sequence"/>
</dbReference>
<accession>H1LCB1</accession>